<name>A0A7C3VHE6_9CYAN</name>
<keyword evidence="2" id="KW-0255">Endonuclease</keyword>
<protein>
    <submittedName>
        <fullName evidence="2">Uma2 family endonuclease</fullName>
    </submittedName>
</protein>
<evidence type="ECO:0000313" key="2">
    <source>
        <dbReference type="EMBL" id="HGF99476.1"/>
    </source>
</evidence>
<dbReference type="PANTHER" id="PTHR34107">
    <property type="entry name" value="SLL0198 PROTEIN-RELATED"/>
    <property type="match status" value="1"/>
</dbReference>
<gene>
    <name evidence="2" type="ORF">ENR15_02085</name>
</gene>
<evidence type="ECO:0000259" key="1">
    <source>
        <dbReference type="Pfam" id="PF05685"/>
    </source>
</evidence>
<dbReference type="SUPFAM" id="SSF52980">
    <property type="entry name" value="Restriction endonuclease-like"/>
    <property type="match status" value="1"/>
</dbReference>
<reference evidence="2" key="1">
    <citation type="journal article" date="2020" name="mSystems">
        <title>Genome- and Community-Level Interaction Insights into Carbon Utilization and Element Cycling Functions of Hydrothermarchaeota in Hydrothermal Sediment.</title>
        <authorList>
            <person name="Zhou Z."/>
            <person name="Liu Y."/>
            <person name="Xu W."/>
            <person name="Pan J."/>
            <person name="Luo Z.H."/>
            <person name="Li M."/>
        </authorList>
    </citation>
    <scope>NUCLEOTIDE SEQUENCE [LARGE SCALE GENOMIC DNA]</scope>
    <source>
        <strain evidence="2">SpSt-374</strain>
    </source>
</reference>
<sequence length="188" mass="20714">MSQTASEKIRWTTADLQLFPENGNRYEIIDGDLLITRAPSWQHQVVCGRIFAALDAGSVSTGLGRGAIAPGVIFSDADNVIPDVVWASNARLDKLLDPAGHLTGAPELIVEVLSPGKENQLRDKEAKLKLYSSRGVQEYWLVDCLLQEIQVYRRETVRLVLVATWLNRDRISSPLLPGFSCAVAPLFA</sequence>
<dbReference type="EMBL" id="DSPX01000017">
    <property type="protein sequence ID" value="HGF99476.1"/>
    <property type="molecule type" value="Genomic_DNA"/>
</dbReference>
<dbReference type="AlphaFoldDB" id="A0A7C3VHE6"/>
<proteinExistence type="predicted"/>
<dbReference type="Gene3D" id="3.90.1570.10">
    <property type="entry name" value="tt1808, chain A"/>
    <property type="match status" value="1"/>
</dbReference>
<dbReference type="InterPro" id="IPR012296">
    <property type="entry name" value="Nuclease_put_TT1808"/>
</dbReference>
<keyword evidence="2" id="KW-0378">Hydrolase</keyword>
<dbReference type="CDD" id="cd06260">
    <property type="entry name" value="DUF820-like"/>
    <property type="match status" value="1"/>
</dbReference>
<dbReference type="Pfam" id="PF05685">
    <property type="entry name" value="Uma2"/>
    <property type="match status" value="1"/>
</dbReference>
<comment type="caution">
    <text evidence="2">The sequence shown here is derived from an EMBL/GenBank/DDBJ whole genome shotgun (WGS) entry which is preliminary data.</text>
</comment>
<organism evidence="2">
    <name type="scientific">Planktothricoides sp. SpSt-374</name>
    <dbReference type="NCBI Taxonomy" id="2282167"/>
    <lineage>
        <taxon>Bacteria</taxon>
        <taxon>Bacillati</taxon>
        <taxon>Cyanobacteriota</taxon>
        <taxon>Cyanophyceae</taxon>
        <taxon>Oscillatoriophycideae</taxon>
        <taxon>Oscillatoriales</taxon>
        <taxon>Oscillatoriaceae</taxon>
        <taxon>Planktothricoides</taxon>
    </lineage>
</organism>
<feature type="domain" description="Putative restriction endonuclease" evidence="1">
    <location>
        <begin position="17"/>
        <end position="184"/>
    </location>
</feature>
<dbReference type="PANTHER" id="PTHR34107:SF4">
    <property type="entry name" value="SLL1222 PROTEIN"/>
    <property type="match status" value="1"/>
</dbReference>
<dbReference type="GO" id="GO:0004519">
    <property type="term" value="F:endonuclease activity"/>
    <property type="evidence" value="ECO:0007669"/>
    <property type="project" value="UniProtKB-KW"/>
</dbReference>
<dbReference type="InterPro" id="IPR008538">
    <property type="entry name" value="Uma2"/>
</dbReference>
<keyword evidence="2" id="KW-0540">Nuclease</keyword>
<dbReference type="InterPro" id="IPR011335">
    <property type="entry name" value="Restrct_endonuc-II-like"/>
</dbReference>
<accession>A0A7C3VHE6</accession>